<feature type="compositionally biased region" description="Low complexity" evidence="4">
    <location>
        <begin position="298"/>
        <end position="327"/>
    </location>
</feature>
<dbReference type="InterPro" id="IPR022750">
    <property type="entry name" value="IRF-2BP1_2-like_Znf"/>
</dbReference>
<accession>A0A3P6TQM2</accession>
<feature type="region of interest" description="Disordered" evidence="4">
    <location>
        <begin position="433"/>
        <end position="476"/>
    </location>
</feature>
<evidence type="ECO:0000256" key="1">
    <source>
        <dbReference type="ARBA" id="ARBA00004123"/>
    </source>
</evidence>
<evidence type="ECO:0000259" key="6">
    <source>
        <dbReference type="Pfam" id="PF25454"/>
    </source>
</evidence>
<dbReference type="FunFam" id="1.10.10.1580:FF:000001">
    <property type="entry name" value="interferon regulatory factor 2-binding protein 2"/>
    <property type="match status" value="1"/>
</dbReference>
<gene>
    <name evidence="7" type="ORF">NLS_LOCUS7220</name>
</gene>
<dbReference type="STRING" id="42156.A0A3P6TQM2"/>
<dbReference type="OMA" id="VGSAMPW"/>
<dbReference type="PANTHER" id="PTHR10816:SF19">
    <property type="entry name" value="PROTEIN INTERACTING WITH TTK69 AND SIN3A, ISOFORM D"/>
    <property type="match status" value="1"/>
</dbReference>
<evidence type="ECO:0000256" key="2">
    <source>
        <dbReference type="ARBA" id="ARBA00010802"/>
    </source>
</evidence>
<dbReference type="InterPro" id="IPR044882">
    <property type="entry name" value="I2BP1/2_C3HC4-RING_sf"/>
</dbReference>
<evidence type="ECO:0000256" key="3">
    <source>
        <dbReference type="ARBA" id="ARBA00023242"/>
    </source>
</evidence>
<dbReference type="GO" id="GO:0003714">
    <property type="term" value="F:transcription corepressor activity"/>
    <property type="evidence" value="ECO:0007669"/>
    <property type="project" value="TreeGrafter"/>
</dbReference>
<comment type="subcellular location">
    <subcellularLocation>
        <location evidence="1">Nucleus</location>
    </subcellularLocation>
</comment>
<comment type="similarity">
    <text evidence="2">Belongs to the IRF2BP family.</text>
</comment>
<evidence type="ECO:0000313" key="7">
    <source>
        <dbReference type="EMBL" id="VDK85623.1"/>
    </source>
</evidence>
<feature type="domain" description="Interferon regulatory factor 2-binding protein 1/2-like C3HC4 zinc finger" evidence="6">
    <location>
        <begin position="335"/>
        <end position="406"/>
    </location>
</feature>
<dbReference type="GO" id="GO:0008270">
    <property type="term" value="F:zinc ion binding"/>
    <property type="evidence" value="ECO:0007669"/>
    <property type="project" value="UniProtKB-KW"/>
</dbReference>
<dbReference type="InterPro" id="IPR057414">
    <property type="entry name" value="Zf-C3HC4_IRF-2BP1_2"/>
</dbReference>
<feature type="compositionally biased region" description="Low complexity" evidence="4">
    <location>
        <begin position="437"/>
        <end position="459"/>
    </location>
</feature>
<dbReference type="GO" id="GO:0005634">
    <property type="term" value="C:nucleus"/>
    <property type="evidence" value="ECO:0007669"/>
    <property type="project" value="UniProtKB-SubCell"/>
</dbReference>
<reference evidence="7 8" key="1">
    <citation type="submission" date="2018-08" db="EMBL/GenBank/DDBJ databases">
        <authorList>
            <person name="Laetsch R D."/>
            <person name="Stevens L."/>
            <person name="Kumar S."/>
            <person name="Blaxter L. M."/>
        </authorList>
    </citation>
    <scope>NUCLEOTIDE SEQUENCE [LARGE SCALE GENOMIC DNA]</scope>
</reference>
<protein>
    <submittedName>
        <fullName evidence="7">Uncharacterized protein</fullName>
    </submittedName>
</protein>
<dbReference type="Pfam" id="PF25454">
    <property type="entry name" value="zf-C3HC4_IRF-2BP1_2"/>
    <property type="match status" value="1"/>
</dbReference>
<sequence length="476" mass="50074">MLATMNGAAAAAAAAVAHSGSGTGPNGTINANGTGAGIGGGGGSGGSGGCGGTIATKIAGRQHCFLCDLPRWPWAMCSDYMEPVCRGCVNYEGADRIENVIENARQLKRVHGFPVGETSTNIANRNLSQKECLMQAGAGRFSPAVNRGVNPATVPPPPPPTAIQQQQQQQQAVAAAAVAAAAQAQMPQLPLNQLTEALVQQQRFISLAGRQPGQFTAEDLHALQQLQRPIHLQNSLMQHGLPMSVFMCVFPNLVTNTVASLLPPNASLAAAVAASRKRDHDSLDDIKPDVCGKVQRGDAQTTSASPTSTHSPDHPNNNSSSRRSFSNSQNSDRVVKCTLCHERLEDTHFVQCPSVSGHKFCFPCSRESIKKQGSAQEVYCPSGEKCPLAGSHMPWAFMQGEIATILGDDFEQFKKEREANNSTTSALVQNNNSQAGSYQNSTSQQNSSPSATTSIASSTGQNGAPPVSVPQHVNLN</sequence>
<feature type="compositionally biased region" description="Basic and acidic residues" evidence="4">
    <location>
        <begin position="277"/>
        <end position="290"/>
    </location>
</feature>
<evidence type="ECO:0000313" key="8">
    <source>
        <dbReference type="Proteomes" id="UP000277928"/>
    </source>
</evidence>
<dbReference type="PANTHER" id="PTHR10816">
    <property type="entry name" value="MYELIN TRANSCRIPTION FACTOR 1-RELATED"/>
    <property type="match status" value="1"/>
</dbReference>
<dbReference type="AlphaFoldDB" id="A0A3P6TQM2"/>
<dbReference type="OrthoDB" id="10065080at2759"/>
<organism evidence="7 8">
    <name type="scientific">Litomosoides sigmodontis</name>
    <name type="common">Filarial nematode worm</name>
    <dbReference type="NCBI Taxonomy" id="42156"/>
    <lineage>
        <taxon>Eukaryota</taxon>
        <taxon>Metazoa</taxon>
        <taxon>Ecdysozoa</taxon>
        <taxon>Nematoda</taxon>
        <taxon>Chromadorea</taxon>
        <taxon>Rhabditida</taxon>
        <taxon>Spirurina</taxon>
        <taxon>Spiruromorpha</taxon>
        <taxon>Filarioidea</taxon>
        <taxon>Onchocercidae</taxon>
        <taxon>Litomosoides</taxon>
    </lineage>
</organism>
<evidence type="ECO:0000259" key="5">
    <source>
        <dbReference type="Pfam" id="PF11261"/>
    </source>
</evidence>
<dbReference type="Proteomes" id="UP000277928">
    <property type="component" value="Unassembled WGS sequence"/>
</dbReference>
<keyword evidence="8" id="KW-1185">Reference proteome</keyword>
<evidence type="ECO:0000256" key="4">
    <source>
        <dbReference type="SAM" id="MobiDB-lite"/>
    </source>
</evidence>
<dbReference type="SUPFAM" id="SSF57850">
    <property type="entry name" value="RING/U-box"/>
    <property type="match status" value="1"/>
</dbReference>
<dbReference type="EMBL" id="UYRX01000713">
    <property type="protein sequence ID" value="VDK85623.1"/>
    <property type="molecule type" value="Genomic_DNA"/>
</dbReference>
<dbReference type="Pfam" id="PF11261">
    <property type="entry name" value="IRF-2BP1_2"/>
    <property type="match status" value="1"/>
</dbReference>
<dbReference type="Gene3D" id="1.10.10.1580">
    <property type="entry name" value="Interferon regulatory factor 2-binding protein"/>
    <property type="match status" value="1"/>
</dbReference>
<name>A0A3P6TQM2_LITSI</name>
<keyword evidence="3" id="KW-0539">Nucleus</keyword>
<feature type="region of interest" description="Disordered" evidence="4">
    <location>
        <begin position="277"/>
        <end position="327"/>
    </location>
</feature>
<proteinExistence type="inferred from homology"/>
<feature type="domain" description="Interferon regulatory factor 2-binding protein 1/2-like zinc finger" evidence="5">
    <location>
        <begin position="61"/>
        <end position="111"/>
    </location>
</feature>
<dbReference type="GO" id="GO:0006357">
    <property type="term" value="P:regulation of transcription by RNA polymerase II"/>
    <property type="evidence" value="ECO:0007669"/>
    <property type="project" value="TreeGrafter"/>
</dbReference>